<proteinExistence type="inferred from homology"/>
<reference evidence="5 6" key="1">
    <citation type="submission" date="2017-05" db="EMBL/GenBank/DDBJ databases">
        <title>The Genome Sequence of Enterococcus sp. 10A9_DIV0425.</title>
        <authorList>
            <consortium name="The Broad Institute Genomics Platform"/>
            <consortium name="The Broad Institute Genomic Center for Infectious Diseases"/>
            <person name="Earl A."/>
            <person name="Manson A."/>
            <person name="Schwartman J."/>
            <person name="Gilmore M."/>
            <person name="Abouelleil A."/>
            <person name="Cao P."/>
            <person name="Chapman S."/>
            <person name="Cusick C."/>
            <person name="Shea T."/>
            <person name="Young S."/>
            <person name="Neafsey D."/>
            <person name="Nusbaum C."/>
            <person name="Birren B."/>
        </authorList>
    </citation>
    <scope>NUCLEOTIDE SEQUENCE [LARGE SCALE GENOMIC DNA]</scope>
    <source>
        <strain evidence="5 6">10A9_DIV0425</strain>
    </source>
</reference>
<sequence>MENAWKELQPKNIYQGRKRSPLKEEGKSALLYLYQPLIGGEALSVYLTLLSELSEETGEGPEGLHADLFSSLSCGLPQFYEARKKLEGIGLLEVYYKEDPSLGSCFVYELLEPIAPVDFFKDSLLSFLLLEKVGERRFQQVTKRFEPKHYTVEGYQKITKKFLEVYRFSEENYAANQEKVERIQQQFADLPAKQLLDPATLDWQFLNDWLKKQHIQSLNEETVKQVTMYQQLYGFDELTLGSFILQAYDFTTEAVSLNELQRIIMNDSKRKKIVIEHETEQGFSTQKESIIQPENELPTAVHELIQTAQETPPMRYLEALKKEKGGYVSKQENWLMQDLMAQSGLSSSVINILLNYVLVIKNHASLNASFVNTIANEWAQKKIATPEEAIKHIHQRSVGAKANKQTKQTTNHNYRRNVRREKLPDWVNQPKDEKQISQEKKAEIDRRFKEYLAKKEGES</sequence>
<dbReference type="Proteomes" id="UP000194933">
    <property type="component" value="Unassembled WGS sequence"/>
</dbReference>
<feature type="compositionally biased region" description="Polar residues" evidence="2">
    <location>
        <begin position="403"/>
        <end position="412"/>
    </location>
</feature>
<comment type="caution">
    <text evidence="5">The sequence shown here is derived from an EMBL/GenBank/DDBJ whole genome shotgun (WGS) entry which is preliminary data.</text>
</comment>
<dbReference type="Pfam" id="PF07261">
    <property type="entry name" value="DnaB_2"/>
    <property type="match status" value="1"/>
</dbReference>
<dbReference type="InterPro" id="IPR006343">
    <property type="entry name" value="DnaB/C_C"/>
</dbReference>
<dbReference type="STRING" id="1987383.A5844_000780"/>
<feature type="domain" description="DnaB/C C-terminal" evidence="3">
    <location>
        <begin position="318"/>
        <end position="393"/>
    </location>
</feature>
<accession>A0A2C9XS67</accession>
<dbReference type="RefSeq" id="WP_086283963.1">
    <property type="nucleotide sequence ID" value="NZ_NGMO01000001.1"/>
</dbReference>
<feature type="domain" description="Replicative helicase loading/DNA remodeling protein DnaB N-terminal winged helix" evidence="4">
    <location>
        <begin position="27"/>
        <end position="229"/>
    </location>
</feature>
<comment type="similarity">
    <text evidence="1">Belongs to the DnaB/DnaD family.</text>
</comment>
<feature type="region of interest" description="Disordered" evidence="2">
    <location>
        <begin position="398"/>
        <end position="440"/>
    </location>
</feature>
<evidence type="ECO:0000256" key="1">
    <source>
        <dbReference type="ARBA" id="ARBA00093462"/>
    </source>
</evidence>
<evidence type="ECO:0000313" key="6">
    <source>
        <dbReference type="Proteomes" id="UP000194933"/>
    </source>
</evidence>
<evidence type="ECO:0000313" key="5">
    <source>
        <dbReference type="EMBL" id="OTP12547.1"/>
    </source>
</evidence>
<evidence type="ECO:0000259" key="3">
    <source>
        <dbReference type="Pfam" id="PF07261"/>
    </source>
</evidence>
<keyword evidence="6" id="KW-1185">Reference proteome</keyword>
<evidence type="ECO:0000259" key="4">
    <source>
        <dbReference type="Pfam" id="PF25888"/>
    </source>
</evidence>
<organism evidence="5 6">
    <name type="scientific">Candidatus Enterococcus wittei</name>
    <dbReference type="NCBI Taxonomy" id="1987383"/>
    <lineage>
        <taxon>Bacteria</taxon>
        <taxon>Bacillati</taxon>
        <taxon>Bacillota</taxon>
        <taxon>Bacilli</taxon>
        <taxon>Lactobacillales</taxon>
        <taxon>Enterococcaceae</taxon>
        <taxon>Enterococcus</taxon>
    </lineage>
</organism>
<name>A0A2C9XS67_9ENTE</name>
<dbReference type="EMBL" id="NGMO01000001">
    <property type="protein sequence ID" value="OTP12547.1"/>
    <property type="molecule type" value="Genomic_DNA"/>
</dbReference>
<gene>
    <name evidence="5" type="ORF">A5844_000780</name>
</gene>
<protein>
    <submittedName>
        <fullName evidence="5">Uncharacterized protein</fullName>
    </submittedName>
</protein>
<dbReference type="Pfam" id="PF25888">
    <property type="entry name" value="WHD_DnaB"/>
    <property type="match status" value="1"/>
</dbReference>
<dbReference type="AlphaFoldDB" id="A0A2C9XS67"/>
<feature type="compositionally biased region" description="Basic and acidic residues" evidence="2">
    <location>
        <begin position="420"/>
        <end position="440"/>
    </location>
</feature>
<evidence type="ECO:0000256" key="2">
    <source>
        <dbReference type="SAM" id="MobiDB-lite"/>
    </source>
</evidence>
<dbReference type="InterPro" id="IPR058660">
    <property type="entry name" value="WHD_DnaB"/>
</dbReference>